<evidence type="ECO:0000313" key="8">
    <source>
        <dbReference type="Proteomes" id="UP000799771"/>
    </source>
</evidence>
<dbReference type="PANTHER" id="PTHR21181">
    <property type="match status" value="1"/>
</dbReference>
<proteinExistence type="inferred from homology"/>
<dbReference type="FunFam" id="1.10.600.10:FF:000026">
    <property type="entry name" value="NADH dehydrogenase (Ubiquinone) complex I, assembly factor 6"/>
    <property type="match status" value="1"/>
</dbReference>
<evidence type="ECO:0000256" key="6">
    <source>
        <dbReference type="ARBA" id="ARBA00038273"/>
    </source>
</evidence>
<gene>
    <name evidence="7" type="ORF">P153DRAFT_369208</name>
</gene>
<dbReference type="AlphaFoldDB" id="A0A6A6A3A5"/>
<evidence type="ECO:0000256" key="5">
    <source>
        <dbReference type="ARBA" id="ARBA00023136"/>
    </source>
</evidence>
<dbReference type="OrthoDB" id="270318at2759"/>
<dbReference type="EMBL" id="ML977513">
    <property type="protein sequence ID" value="KAF2126502.1"/>
    <property type="molecule type" value="Genomic_DNA"/>
</dbReference>
<dbReference type="GO" id="GO:0032981">
    <property type="term" value="P:mitochondrial respiratory chain complex I assembly"/>
    <property type="evidence" value="ECO:0007669"/>
    <property type="project" value="TreeGrafter"/>
</dbReference>
<dbReference type="RefSeq" id="XP_033520894.1">
    <property type="nucleotide sequence ID" value="XM_033668706.1"/>
</dbReference>
<keyword evidence="8" id="KW-1185">Reference proteome</keyword>
<evidence type="ECO:0000256" key="4">
    <source>
        <dbReference type="ARBA" id="ARBA00023128"/>
    </source>
</evidence>
<dbReference type="SUPFAM" id="SSF48576">
    <property type="entry name" value="Terpenoid synthases"/>
    <property type="match status" value="1"/>
</dbReference>
<dbReference type="GeneID" id="54409138"/>
<organism evidence="7 8">
    <name type="scientific">Dothidotthia symphoricarpi CBS 119687</name>
    <dbReference type="NCBI Taxonomy" id="1392245"/>
    <lineage>
        <taxon>Eukaryota</taxon>
        <taxon>Fungi</taxon>
        <taxon>Dikarya</taxon>
        <taxon>Ascomycota</taxon>
        <taxon>Pezizomycotina</taxon>
        <taxon>Dothideomycetes</taxon>
        <taxon>Pleosporomycetidae</taxon>
        <taxon>Pleosporales</taxon>
        <taxon>Dothidotthiaceae</taxon>
        <taxon>Dothidotthia</taxon>
    </lineage>
</organism>
<dbReference type="GO" id="GO:0005743">
    <property type="term" value="C:mitochondrial inner membrane"/>
    <property type="evidence" value="ECO:0007669"/>
    <property type="project" value="UniProtKB-SubCell"/>
</dbReference>
<name>A0A6A6A3A5_9PLEO</name>
<evidence type="ECO:0000313" key="7">
    <source>
        <dbReference type="EMBL" id="KAF2126502.1"/>
    </source>
</evidence>
<evidence type="ECO:0000256" key="1">
    <source>
        <dbReference type="ARBA" id="ARBA00004273"/>
    </source>
</evidence>
<dbReference type="InterPro" id="IPR008949">
    <property type="entry name" value="Isoprenoid_synthase_dom_sf"/>
</dbReference>
<keyword evidence="4" id="KW-0496">Mitochondrion</keyword>
<keyword evidence="3" id="KW-0809">Transit peptide</keyword>
<dbReference type="Pfam" id="PF00494">
    <property type="entry name" value="SQS_PSY"/>
    <property type="match status" value="1"/>
</dbReference>
<sequence>MQPSRLIRRTCLSSRLHQRQFHASPSLQDAARPSQAEIDRARAYCANLVRTYDAPSHILQTFIPQSSRDAYLAIRAFNVDVARVADTTSTPTIGMMRMQFWRDTVTKALAGTPPKEPVAILLAKAAEDLAERSGGKARLSKNWFHRIINTREQHLGNPPYPTLSALESYAENTYSTMLYLTLQTLAQASLTTDHIASHIGKAMGITAVLRGIPLIAFPAQQPMGTSGHVTGQSGPTQGAVLIPLDVMAEANLKEEDIFRQGASASGLRDAVFTVATRANDHLITAREMLAKLRSEGTLGHEFEHQNEEEHAYSAQQMDAGVETKLAEVEQAFGVFMPSVTTQAWLDRLEKKDFDVFDGSLRTGDWTLPWKAYWAFSRRKI</sequence>
<dbReference type="Gene3D" id="1.10.600.10">
    <property type="entry name" value="Farnesyl Diphosphate Synthase"/>
    <property type="match status" value="1"/>
</dbReference>
<reference evidence="7" key="1">
    <citation type="journal article" date="2020" name="Stud. Mycol.">
        <title>101 Dothideomycetes genomes: a test case for predicting lifestyles and emergence of pathogens.</title>
        <authorList>
            <person name="Haridas S."/>
            <person name="Albert R."/>
            <person name="Binder M."/>
            <person name="Bloem J."/>
            <person name="Labutti K."/>
            <person name="Salamov A."/>
            <person name="Andreopoulos B."/>
            <person name="Baker S."/>
            <person name="Barry K."/>
            <person name="Bills G."/>
            <person name="Bluhm B."/>
            <person name="Cannon C."/>
            <person name="Castanera R."/>
            <person name="Culley D."/>
            <person name="Daum C."/>
            <person name="Ezra D."/>
            <person name="Gonzalez J."/>
            <person name="Henrissat B."/>
            <person name="Kuo A."/>
            <person name="Liang C."/>
            <person name="Lipzen A."/>
            <person name="Lutzoni F."/>
            <person name="Magnuson J."/>
            <person name="Mondo S."/>
            <person name="Nolan M."/>
            <person name="Ohm R."/>
            <person name="Pangilinan J."/>
            <person name="Park H.-J."/>
            <person name="Ramirez L."/>
            <person name="Alfaro M."/>
            <person name="Sun H."/>
            <person name="Tritt A."/>
            <person name="Yoshinaga Y."/>
            <person name="Zwiers L.-H."/>
            <person name="Turgeon B."/>
            <person name="Goodwin S."/>
            <person name="Spatafora J."/>
            <person name="Crous P."/>
            <person name="Grigoriev I."/>
        </authorList>
    </citation>
    <scope>NUCLEOTIDE SEQUENCE</scope>
    <source>
        <strain evidence="7">CBS 119687</strain>
    </source>
</reference>
<comment type="subcellular location">
    <subcellularLocation>
        <location evidence="1">Mitochondrion inner membrane</location>
    </subcellularLocation>
</comment>
<protein>
    <recommendedName>
        <fullName evidence="9">Squalene/phytoene synthase</fullName>
    </recommendedName>
</protein>
<evidence type="ECO:0000256" key="3">
    <source>
        <dbReference type="ARBA" id="ARBA00022946"/>
    </source>
</evidence>
<evidence type="ECO:0000256" key="2">
    <source>
        <dbReference type="ARBA" id="ARBA00022792"/>
    </source>
</evidence>
<dbReference type="InterPro" id="IPR002060">
    <property type="entry name" value="Squ/phyt_synthse"/>
</dbReference>
<dbReference type="PANTHER" id="PTHR21181:SF13">
    <property type="entry name" value="NADH DEHYDROGENASE (UBIQUINONE) COMPLEX I, ASSEMBLY FACTOR 6"/>
    <property type="match status" value="1"/>
</dbReference>
<accession>A0A6A6A3A5</accession>
<dbReference type="Proteomes" id="UP000799771">
    <property type="component" value="Unassembled WGS sequence"/>
</dbReference>
<comment type="similarity">
    <text evidence="6">Belongs to the NDUFAF6 family.</text>
</comment>
<keyword evidence="2" id="KW-0999">Mitochondrion inner membrane</keyword>
<keyword evidence="5" id="KW-0472">Membrane</keyword>
<evidence type="ECO:0008006" key="9">
    <source>
        <dbReference type="Google" id="ProtNLM"/>
    </source>
</evidence>